<dbReference type="PANTHER" id="PTHR11712">
    <property type="entry name" value="POLYKETIDE SYNTHASE-RELATED"/>
    <property type="match status" value="1"/>
</dbReference>
<dbReference type="EMBL" id="CACSIP010000044">
    <property type="protein sequence ID" value="CAA0131739.1"/>
    <property type="molecule type" value="Genomic_DNA"/>
</dbReference>
<keyword evidence="7" id="KW-0443">Lipid metabolism</keyword>
<keyword evidence="4" id="KW-0444">Lipid biosynthesis</keyword>
<evidence type="ECO:0000259" key="10">
    <source>
        <dbReference type="PROSITE" id="PS52004"/>
    </source>
</evidence>
<keyword evidence="5 9" id="KW-0808">Transferase</keyword>
<keyword evidence="8 11" id="KW-0012">Acyltransferase</keyword>
<dbReference type="GO" id="GO:0005829">
    <property type="term" value="C:cytosol"/>
    <property type="evidence" value="ECO:0007669"/>
    <property type="project" value="TreeGrafter"/>
</dbReference>
<evidence type="ECO:0000256" key="4">
    <source>
        <dbReference type="ARBA" id="ARBA00022516"/>
    </source>
</evidence>
<evidence type="ECO:0000256" key="7">
    <source>
        <dbReference type="ARBA" id="ARBA00023160"/>
    </source>
</evidence>
<dbReference type="GO" id="GO:0004315">
    <property type="term" value="F:3-oxoacyl-[acyl-carrier-protein] synthase activity"/>
    <property type="evidence" value="ECO:0007669"/>
    <property type="project" value="UniProtKB-EC"/>
</dbReference>
<comment type="subcellular location">
    <subcellularLocation>
        <location evidence="1">Cytoplasm</location>
    </subcellularLocation>
</comment>
<evidence type="ECO:0000256" key="3">
    <source>
        <dbReference type="ARBA" id="ARBA00008467"/>
    </source>
</evidence>
<keyword evidence="12" id="KW-1185">Reference proteome</keyword>
<comment type="pathway">
    <text evidence="2">Lipid metabolism; mycolic acid biosynthesis.</text>
</comment>
<dbReference type="PANTHER" id="PTHR11712:SF336">
    <property type="entry name" value="3-OXOACYL-[ACYL-CARRIER-PROTEIN] SYNTHASE, MITOCHONDRIAL"/>
    <property type="match status" value="1"/>
</dbReference>
<dbReference type="InterPro" id="IPR014031">
    <property type="entry name" value="Ketoacyl_synth_C"/>
</dbReference>
<dbReference type="UniPathway" id="UPA00915"/>
<evidence type="ECO:0000256" key="8">
    <source>
        <dbReference type="ARBA" id="ARBA00023315"/>
    </source>
</evidence>
<proteinExistence type="inferred from homology"/>
<dbReference type="PROSITE" id="PS52004">
    <property type="entry name" value="KS3_2"/>
    <property type="match status" value="1"/>
</dbReference>
<keyword evidence="7" id="KW-0275">Fatty acid biosynthesis</keyword>
<dbReference type="NCBIfam" id="NF005589">
    <property type="entry name" value="PRK07314.1"/>
    <property type="match status" value="1"/>
</dbReference>
<reference evidence="11 12" key="1">
    <citation type="submission" date="2019-11" db="EMBL/GenBank/DDBJ databases">
        <authorList>
            <person name="Holert J."/>
        </authorList>
    </citation>
    <scope>NUCLEOTIDE SEQUENCE [LARGE SCALE GENOMIC DNA]</scope>
    <source>
        <strain evidence="11">BC8_1</strain>
    </source>
</reference>
<dbReference type="RefSeq" id="WP_159234012.1">
    <property type="nucleotide sequence ID" value="NZ_CACSIP010000044.1"/>
</dbReference>
<gene>
    <name evidence="11" type="primary">kasB_2</name>
    <name evidence="11" type="ORF">AELLOGFF_05996</name>
</gene>
<dbReference type="CDD" id="cd00834">
    <property type="entry name" value="KAS_I_II"/>
    <property type="match status" value="1"/>
</dbReference>
<dbReference type="InterPro" id="IPR020841">
    <property type="entry name" value="PKS_Beta-ketoAc_synthase_dom"/>
</dbReference>
<dbReference type="FunFam" id="3.40.47.10:FF:000029">
    <property type="entry name" value="3-oxoacyl-[acyl-carrier-protein] synthase 1"/>
    <property type="match status" value="1"/>
</dbReference>
<dbReference type="FunFam" id="3.40.47.10:FF:000018">
    <property type="entry name" value="3-oxoacyl-[acyl-carrier-protein] synthase 2"/>
    <property type="match status" value="1"/>
</dbReference>
<evidence type="ECO:0000313" key="11">
    <source>
        <dbReference type="EMBL" id="CAA0131739.1"/>
    </source>
</evidence>
<evidence type="ECO:0000256" key="5">
    <source>
        <dbReference type="ARBA" id="ARBA00022679"/>
    </source>
</evidence>
<accession>A0A5S9R5K8</accession>
<dbReference type="SUPFAM" id="SSF53901">
    <property type="entry name" value="Thiolase-like"/>
    <property type="match status" value="2"/>
</dbReference>
<dbReference type="Pfam" id="PF00109">
    <property type="entry name" value="ketoacyl-synt"/>
    <property type="match status" value="1"/>
</dbReference>
<dbReference type="Gene3D" id="3.40.47.10">
    <property type="match status" value="2"/>
</dbReference>
<feature type="domain" description="Ketosynthase family 3 (KS3)" evidence="10">
    <location>
        <begin position="10"/>
        <end position="416"/>
    </location>
</feature>
<keyword evidence="6" id="KW-0276">Fatty acid metabolism</keyword>
<protein>
    <submittedName>
        <fullName evidence="11">3-oxoacyl-[acyl-carrier-protein] synthase 2</fullName>
        <ecNumber evidence="11">2.3.1.41</ecNumber>
    </submittedName>
</protein>
<evidence type="ECO:0000256" key="6">
    <source>
        <dbReference type="ARBA" id="ARBA00022832"/>
    </source>
</evidence>
<dbReference type="InterPro" id="IPR000794">
    <property type="entry name" value="Beta-ketoacyl_synthase"/>
</dbReference>
<evidence type="ECO:0000256" key="2">
    <source>
        <dbReference type="ARBA" id="ARBA00004796"/>
    </source>
</evidence>
<dbReference type="EC" id="2.3.1.41" evidence="11"/>
<dbReference type="Pfam" id="PF02801">
    <property type="entry name" value="Ketoacyl-synt_C"/>
    <property type="match status" value="1"/>
</dbReference>
<organism evidence="11 12">
    <name type="scientific">Mycolicibacterium vanbaalenii</name>
    <name type="common">Mycobacterium vanbaalenii</name>
    <dbReference type="NCBI Taxonomy" id="110539"/>
    <lineage>
        <taxon>Bacteria</taxon>
        <taxon>Bacillati</taxon>
        <taxon>Actinomycetota</taxon>
        <taxon>Actinomycetes</taxon>
        <taxon>Mycobacteriales</taxon>
        <taxon>Mycobacteriaceae</taxon>
        <taxon>Mycolicibacterium</taxon>
    </lineage>
</organism>
<evidence type="ECO:0000313" key="12">
    <source>
        <dbReference type="Proteomes" id="UP000430146"/>
    </source>
</evidence>
<dbReference type="AlphaFoldDB" id="A0A5S9R5K8"/>
<comment type="similarity">
    <text evidence="3 9">Belongs to the thiolase-like superfamily. Beta-ketoacyl-ACP synthases family.</text>
</comment>
<dbReference type="GO" id="GO:0030497">
    <property type="term" value="P:fatty acid elongation"/>
    <property type="evidence" value="ECO:0007669"/>
    <property type="project" value="UniProtKB-ARBA"/>
</dbReference>
<dbReference type="InterPro" id="IPR016039">
    <property type="entry name" value="Thiolase-like"/>
</dbReference>
<dbReference type="NCBIfam" id="NF005916">
    <property type="entry name" value="PRK07910.1"/>
    <property type="match status" value="1"/>
</dbReference>
<evidence type="ECO:0000256" key="9">
    <source>
        <dbReference type="RuleBase" id="RU003694"/>
    </source>
</evidence>
<evidence type="ECO:0000256" key="1">
    <source>
        <dbReference type="ARBA" id="ARBA00004496"/>
    </source>
</evidence>
<dbReference type="Proteomes" id="UP000430146">
    <property type="component" value="Unassembled WGS sequence"/>
</dbReference>
<dbReference type="InterPro" id="IPR014030">
    <property type="entry name" value="Ketoacyl_synth_N"/>
</dbReference>
<dbReference type="SMART" id="SM00825">
    <property type="entry name" value="PKS_KS"/>
    <property type="match status" value="1"/>
</dbReference>
<sequence length="417" mass="43718">MPSATTGNGLPDVVVTGIAMTTSVATDAEATWKALLDGQSGIRQLEDPFIEQFQLPVRIGGHLLEDFESELTKVENRRMSYVQKMAAVLGRRAWDDAGAPEVDTDRLLVSIGTGLGGAEALVFAYDGMRERGLKAVSPLSVQMYMPNGPSAVVGLDRHAKAGVVTPVSACASGSEGIAQAWRNIVLGEADIAICGGVEQRIEAVPIAAFAQMRIVMSTNNDNPAGACRPFDKDRDGFVFGEGGALMVIETEEHAKARGAKPLARLLGASITSDGFHMVAPDPNGERAGYAMTRAIELGGLQPSDIDHVNAHATGTSVGDVAEGKAINNALGRHRPAVYAPKSALGHSVGAVGAVESILTLMALRDGVIPPTLNLENLDPEIDLDVVAGKPRTGEIRYAINNSFGFGGHNVALAFGKY</sequence>
<name>A0A5S9R5K8_MYCVN</name>
<dbReference type="OrthoDB" id="9808669at2"/>